<accession>I2F1H5</accession>
<reference evidence="1 2" key="1">
    <citation type="journal article" date="2012" name="Genome Biol. Evol.">
        <title>Genome Sequence of the Mesophilic Thermotogales Bacterium Mesotoga prima MesG1.Ag.4.2 Reveals the Largest Thermotogales Genome To Date.</title>
        <authorList>
            <person name="Zhaxybayeva O."/>
            <person name="Swithers K.S."/>
            <person name="Foght J."/>
            <person name="Green A.G."/>
            <person name="Bruce D."/>
            <person name="Detter C."/>
            <person name="Han S."/>
            <person name="Teshima H."/>
            <person name="Han J."/>
            <person name="Woyke T."/>
            <person name="Pitluck S."/>
            <person name="Nolan M."/>
            <person name="Ivanova N."/>
            <person name="Pati A."/>
            <person name="Land M.L."/>
            <person name="Dlutek M."/>
            <person name="Doolittle W.F."/>
            <person name="Noll K.M."/>
            <person name="Nesbo C.L."/>
        </authorList>
    </citation>
    <scope>NUCLEOTIDE SEQUENCE [LARGE SCALE GENOMIC DNA]</scope>
    <source>
        <strain evidence="2">mesG1.Ag.4.2</strain>
    </source>
</reference>
<dbReference type="SUPFAM" id="SSF89095">
    <property type="entry name" value="GatB/YqeY motif"/>
    <property type="match status" value="1"/>
</dbReference>
<dbReference type="PANTHER" id="PTHR28055:SF1">
    <property type="entry name" value="ALTERED INHERITANCE OF MITOCHONDRIA PROTEIN 41, MITOCHONDRIAL"/>
    <property type="match status" value="1"/>
</dbReference>
<evidence type="ECO:0000313" key="1">
    <source>
        <dbReference type="EMBL" id="AFK05778.1"/>
    </source>
</evidence>
<organism evidence="1 2">
    <name type="scientific">Mesotoga prima MesG1.Ag.4.2</name>
    <dbReference type="NCBI Taxonomy" id="660470"/>
    <lineage>
        <taxon>Bacteria</taxon>
        <taxon>Thermotogati</taxon>
        <taxon>Thermotogota</taxon>
        <taxon>Thermotogae</taxon>
        <taxon>Kosmotogales</taxon>
        <taxon>Kosmotogaceae</taxon>
        <taxon>Mesotoga</taxon>
    </lineage>
</organism>
<dbReference type="Gene3D" id="1.10.10.410">
    <property type="match status" value="1"/>
</dbReference>
<protein>
    <recommendedName>
        <fullName evidence="3">GatB/YqeY domain-containing protein</fullName>
    </recommendedName>
</protein>
<dbReference type="KEGG" id="mpg:Theba_0023"/>
<dbReference type="PANTHER" id="PTHR28055">
    <property type="entry name" value="ALTERED INHERITANCE OF MITOCHONDRIA PROTEIN 41, MITOCHONDRIAL"/>
    <property type="match status" value="1"/>
</dbReference>
<gene>
    <name evidence="1" type="ORF">Theba_0023</name>
</gene>
<keyword evidence="2" id="KW-1185">Reference proteome</keyword>
<dbReference type="EMBL" id="CP003532">
    <property type="protein sequence ID" value="AFK05778.1"/>
    <property type="molecule type" value="Genomic_DNA"/>
</dbReference>
<dbReference type="RefSeq" id="WP_014729958.1">
    <property type="nucleotide sequence ID" value="NC_017934.1"/>
</dbReference>
<dbReference type="AlphaFoldDB" id="I2F1H5"/>
<dbReference type="eggNOG" id="COG1610">
    <property type="taxonomic scope" value="Bacteria"/>
</dbReference>
<sequence>MTLYDRIQQDMKEAMKARDSLKTNTLRSVISSVKMYLASSEEARSGELTDEIVIGLVRKEAKKREESIEAYRKAERDDLVQSESEELEILKSYLPEEMSPDEIRAVALKTIEDLKANNPSDLGKVMRELMVRLKGRVDGKLVNKIVRELLESR</sequence>
<evidence type="ECO:0008006" key="3">
    <source>
        <dbReference type="Google" id="ProtNLM"/>
    </source>
</evidence>
<dbReference type="InterPro" id="IPR019004">
    <property type="entry name" value="YqeY/Aim41"/>
</dbReference>
<dbReference type="STRING" id="660470.Theba_0023"/>
<dbReference type="InterPro" id="IPR003789">
    <property type="entry name" value="Asn/Gln_tRNA_amidoTrase-B-like"/>
</dbReference>
<dbReference type="InterPro" id="IPR023168">
    <property type="entry name" value="GatB_Yqey_C_2"/>
</dbReference>
<dbReference type="GeneID" id="87105895"/>
<dbReference type="HOGENOM" id="CLU_079430_2_1_0"/>
<evidence type="ECO:0000313" key="2">
    <source>
        <dbReference type="Proteomes" id="UP000002881"/>
    </source>
</evidence>
<dbReference type="Proteomes" id="UP000002881">
    <property type="component" value="Chromosome"/>
</dbReference>
<proteinExistence type="predicted"/>
<dbReference type="GO" id="GO:0016884">
    <property type="term" value="F:carbon-nitrogen ligase activity, with glutamine as amido-N-donor"/>
    <property type="evidence" value="ECO:0007669"/>
    <property type="project" value="InterPro"/>
</dbReference>
<dbReference type="Pfam" id="PF09424">
    <property type="entry name" value="YqeY"/>
    <property type="match status" value="1"/>
</dbReference>
<name>I2F1H5_9BACT</name>
<dbReference type="InterPro" id="IPR042184">
    <property type="entry name" value="YqeY/Aim41_N"/>
</dbReference>
<dbReference type="Gene3D" id="1.10.1510.10">
    <property type="entry name" value="Uncharacterised protein YqeY/AIM41 PF09424, N-terminal domain"/>
    <property type="match status" value="1"/>
</dbReference>